<dbReference type="Gene3D" id="3.30.300.180">
    <property type="match status" value="1"/>
</dbReference>
<evidence type="ECO:0000256" key="3">
    <source>
        <dbReference type="ARBA" id="ARBA00022643"/>
    </source>
</evidence>
<dbReference type="PANTHER" id="PTHR43425:SF2">
    <property type="entry name" value="OXYGEN-INSENSITIVE NADPH NITROREDUCTASE"/>
    <property type="match status" value="1"/>
</dbReference>
<dbReference type="EC" id="1.-.-.-" evidence="7"/>
<name>A0A8S0WY89_9FIRM</name>
<evidence type="ECO:0000256" key="2">
    <source>
        <dbReference type="ARBA" id="ARBA00022630"/>
    </source>
</evidence>
<evidence type="ECO:0000256" key="1">
    <source>
        <dbReference type="ARBA" id="ARBA00008366"/>
    </source>
</evidence>
<dbReference type="InterPro" id="IPR016446">
    <property type="entry name" value="Flavin_OxRdtase_Frp"/>
</dbReference>
<dbReference type="InterPro" id="IPR038454">
    <property type="entry name" value="DnaA_N_sf"/>
</dbReference>
<dbReference type="SUPFAM" id="SSF55469">
    <property type="entry name" value="FMN-dependent nitroreductase-like"/>
    <property type="match status" value="1"/>
</dbReference>
<dbReference type="InterPro" id="IPR029479">
    <property type="entry name" value="Nitroreductase"/>
</dbReference>
<organism evidence="7">
    <name type="scientific">Acididesulfobacillus acetoxydans</name>
    <dbReference type="NCBI Taxonomy" id="1561005"/>
    <lineage>
        <taxon>Bacteria</taxon>
        <taxon>Bacillati</taxon>
        <taxon>Bacillota</taxon>
        <taxon>Clostridia</taxon>
        <taxon>Eubacteriales</taxon>
        <taxon>Peptococcaceae</taxon>
        <taxon>Acididesulfobacillus</taxon>
    </lineage>
</organism>
<sequence length="400" mass="45396">MKENDAQPSEKWLRGRISLRRFADCPLKPEDVDWIVEGAMRAPTAGNMMLYSMILITDPVKKQVLSETCDHQPFIAKAPLVVVFLADYQRWFDYYRNSGVDAYCLEHGLEFRGPDEADLLLACSDALIAAQNAAIAAESRGIGSCYIGDIMENYERHRELLNLPAWVFPLAMLCFGYYPEGERPAPRPRFERKYIAFTEQYQRLNPEELDEMLAGRAAAFSPANPYGAANYGQWMYARKTGAQFAAEMARSVRKALKNWKGEPIPMANHANEHEYEHERELEPALSLTNVGQPIQRGNASRSFRQAEGLTNIGEPGVSEDTPSVPEWSRVLEMMRQELSQSAFETWIAPLRPVYLEGGLCLYCPNLFQKDWVESRHKQSLERAILAVMPDIGRMITFAVA</sequence>
<dbReference type="Proteomes" id="UP000836597">
    <property type="component" value="Chromosome"/>
</dbReference>
<dbReference type="KEGG" id="aacx:DEACI_2017"/>
<gene>
    <name evidence="8" type="ORF">DEACI_1636</name>
    <name evidence="7" type="ORF">DEACI_2017</name>
</gene>
<keyword evidence="4 7" id="KW-0560">Oxidoreductase</keyword>
<dbReference type="AlphaFoldDB" id="A0A8S0WY89"/>
<dbReference type="InterPro" id="IPR024633">
    <property type="entry name" value="DnaA_N_dom"/>
</dbReference>
<protein>
    <submittedName>
        <fullName evidence="7 8">Nitroreductase</fullName>
        <ecNumber evidence="7">1.-.-.-</ecNumber>
    </submittedName>
</protein>
<dbReference type="Gene3D" id="3.40.109.10">
    <property type="entry name" value="NADH Oxidase"/>
    <property type="match status" value="1"/>
</dbReference>
<evidence type="ECO:0000313" key="8">
    <source>
        <dbReference type="EMBL" id="CEJ07178.1"/>
    </source>
</evidence>
<reference evidence="8" key="1">
    <citation type="submission" date="2014-11" db="EMBL/GenBank/DDBJ databases">
        <authorList>
            <person name="Hornung B.V."/>
        </authorList>
    </citation>
    <scope>NUCLEOTIDE SEQUENCE</scope>
    <source>
        <strain evidence="8">INE</strain>
    </source>
</reference>
<proteinExistence type="inferred from homology"/>
<keyword evidence="3" id="KW-0288">FMN</keyword>
<evidence type="ECO:0000259" key="6">
    <source>
        <dbReference type="Pfam" id="PF11638"/>
    </source>
</evidence>
<feature type="domain" description="Nitroreductase" evidence="5">
    <location>
        <begin position="13"/>
        <end position="177"/>
    </location>
</feature>
<comment type="similarity">
    <text evidence="1">Belongs to the flavin oxidoreductase frp family.</text>
</comment>
<reference evidence="7" key="2">
    <citation type="submission" date="2020-01" db="EMBL/GenBank/DDBJ databases">
        <authorList>
            <person name="Hornung B."/>
        </authorList>
    </citation>
    <scope>NUCLEOTIDE SEQUENCE</scope>
    <source>
        <strain evidence="7">PacBioINE</strain>
    </source>
</reference>
<evidence type="ECO:0000313" key="9">
    <source>
        <dbReference type="Proteomes" id="UP001071230"/>
    </source>
</evidence>
<keyword evidence="9" id="KW-1185">Reference proteome</keyword>
<dbReference type="RefSeq" id="WP_240984891.1">
    <property type="nucleotide sequence ID" value="NZ_CDGJ01000042.1"/>
</dbReference>
<dbReference type="Pfam" id="PF00881">
    <property type="entry name" value="Nitroreductase"/>
    <property type="match status" value="1"/>
</dbReference>
<accession>A0A8S0WY89</accession>
<dbReference type="EMBL" id="CDGJ01000042">
    <property type="protein sequence ID" value="CEJ07178.1"/>
    <property type="molecule type" value="Genomic_DNA"/>
</dbReference>
<dbReference type="Pfam" id="PF11638">
    <property type="entry name" value="DnaA_N"/>
    <property type="match status" value="1"/>
</dbReference>
<keyword evidence="2" id="KW-0285">Flavoprotein</keyword>
<feature type="domain" description="DnaA N-terminal" evidence="6">
    <location>
        <begin position="327"/>
        <end position="383"/>
    </location>
</feature>
<evidence type="ECO:0000259" key="5">
    <source>
        <dbReference type="Pfam" id="PF00881"/>
    </source>
</evidence>
<evidence type="ECO:0000256" key="4">
    <source>
        <dbReference type="ARBA" id="ARBA00023002"/>
    </source>
</evidence>
<dbReference type="InterPro" id="IPR000415">
    <property type="entry name" value="Nitroreductase-like"/>
</dbReference>
<dbReference type="Proteomes" id="UP001071230">
    <property type="component" value="Unassembled WGS sequence"/>
</dbReference>
<evidence type="ECO:0000313" key="7">
    <source>
        <dbReference type="EMBL" id="CAA7601351.1"/>
    </source>
</evidence>
<dbReference type="PANTHER" id="PTHR43425">
    <property type="entry name" value="OXYGEN-INSENSITIVE NADPH NITROREDUCTASE"/>
    <property type="match status" value="1"/>
</dbReference>
<dbReference type="GO" id="GO:0016491">
    <property type="term" value="F:oxidoreductase activity"/>
    <property type="evidence" value="ECO:0007669"/>
    <property type="project" value="UniProtKB-KW"/>
</dbReference>
<dbReference type="EMBL" id="LR746496">
    <property type="protein sequence ID" value="CAA7601351.1"/>
    <property type="molecule type" value="Genomic_DNA"/>
</dbReference>